<feature type="compositionally biased region" description="Basic and acidic residues" evidence="1">
    <location>
        <begin position="88"/>
        <end position="99"/>
    </location>
</feature>
<dbReference type="EMBL" id="AP009493">
    <property type="protein sequence ID" value="BAG17424.1"/>
    <property type="molecule type" value="Genomic_DNA"/>
</dbReference>
<dbReference type="Proteomes" id="UP000001685">
    <property type="component" value="Chromosome"/>
</dbReference>
<accession>B1VRK6</accession>
<dbReference type="RefSeq" id="WP_012377914.1">
    <property type="nucleotide sequence ID" value="NC_010572.1"/>
</dbReference>
<sequence length="108" mass="10393">MAFAPAGAASATGVPDLSLTGVGAVGAALGAAASHGVVVGHASPPGTAAPHTLVPGRRTVFGVVGHVAAVGVAIAPALLGERSSPVAEHGRGGTRRPDRWPTAIRLTP</sequence>
<feature type="region of interest" description="Disordered" evidence="1">
    <location>
        <begin position="83"/>
        <end position="108"/>
    </location>
</feature>
<dbReference type="eggNOG" id="COG0477">
    <property type="taxonomic scope" value="Bacteria"/>
</dbReference>
<dbReference type="HOGENOM" id="CLU_2195444_0_0_11"/>
<evidence type="ECO:0000313" key="2">
    <source>
        <dbReference type="EMBL" id="BAG17424.1"/>
    </source>
</evidence>
<proteinExistence type="predicted"/>
<evidence type="ECO:0000256" key="1">
    <source>
        <dbReference type="SAM" id="MobiDB-lite"/>
    </source>
</evidence>
<gene>
    <name evidence="2" type="ordered locus">SGR_595</name>
</gene>
<organism evidence="2 3">
    <name type="scientific">Streptomyces griseus subsp. griseus (strain JCM 4626 / CBS 651.72 / NBRC 13350 / KCC S-0626 / ISP 5235)</name>
    <dbReference type="NCBI Taxonomy" id="455632"/>
    <lineage>
        <taxon>Bacteria</taxon>
        <taxon>Bacillati</taxon>
        <taxon>Actinomycetota</taxon>
        <taxon>Actinomycetes</taxon>
        <taxon>Kitasatosporales</taxon>
        <taxon>Streptomycetaceae</taxon>
        <taxon>Streptomyces</taxon>
    </lineage>
</organism>
<name>B1VRK6_STRGG</name>
<dbReference type="KEGG" id="sgr:SGR_595"/>
<protein>
    <submittedName>
        <fullName evidence="2">Uncharacterized protein</fullName>
    </submittedName>
</protein>
<dbReference type="AlphaFoldDB" id="B1VRK6"/>
<evidence type="ECO:0000313" key="3">
    <source>
        <dbReference type="Proteomes" id="UP000001685"/>
    </source>
</evidence>
<reference evidence="3" key="1">
    <citation type="journal article" date="2008" name="J. Bacteriol.">
        <title>Genome sequence of the streptomycin-producing microorganism Streptomyces griseus IFO 13350.</title>
        <authorList>
            <person name="Ohnishi Y."/>
            <person name="Ishikawa J."/>
            <person name="Hara H."/>
            <person name="Suzuki H."/>
            <person name="Ikenoya M."/>
            <person name="Ikeda H."/>
            <person name="Yamashita A."/>
            <person name="Hattori M."/>
            <person name="Horinouchi S."/>
        </authorList>
    </citation>
    <scope>NUCLEOTIDE SEQUENCE [LARGE SCALE GENOMIC DNA]</scope>
    <source>
        <strain evidence="3">JCM 4626 / NBRC 13350</strain>
    </source>
</reference>